<keyword evidence="7" id="KW-0812">Transmembrane</keyword>
<comment type="caution">
    <text evidence="24">The sequence shown here is derived from an EMBL/GenBank/DDBJ whole genome shotgun (WGS) entry which is preliminary data.</text>
</comment>
<dbReference type="InterPro" id="IPR001610">
    <property type="entry name" value="PAC"/>
</dbReference>
<dbReference type="InterPro" id="IPR008207">
    <property type="entry name" value="Sig_transdc_His_kin_Hpt_dom"/>
</dbReference>
<dbReference type="CDD" id="cd17546">
    <property type="entry name" value="REC_hyHK_CKI1_RcsC-like"/>
    <property type="match status" value="1"/>
</dbReference>
<keyword evidence="4" id="KW-1003">Cell membrane</keyword>
<dbReference type="AlphaFoldDB" id="A0A917DQZ2"/>
<dbReference type="InterPro" id="IPR000014">
    <property type="entry name" value="PAS"/>
</dbReference>
<dbReference type="CDD" id="cd00130">
    <property type="entry name" value="PAS"/>
    <property type="match status" value="1"/>
</dbReference>
<dbReference type="PROSITE" id="PS50109">
    <property type="entry name" value="HIS_KIN"/>
    <property type="match status" value="1"/>
</dbReference>
<dbReference type="SMART" id="SM00448">
    <property type="entry name" value="REC"/>
    <property type="match status" value="1"/>
</dbReference>
<evidence type="ECO:0000256" key="5">
    <source>
        <dbReference type="ARBA" id="ARBA00022553"/>
    </source>
</evidence>
<evidence type="ECO:0000256" key="13">
    <source>
        <dbReference type="ARBA" id="ARBA00023136"/>
    </source>
</evidence>
<dbReference type="FunFam" id="1.10.287.130:FF:000002">
    <property type="entry name" value="Two-component osmosensing histidine kinase"/>
    <property type="match status" value="1"/>
</dbReference>
<dbReference type="PANTHER" id="PTHR45339">
    <property type="entry name" value="HYBRID SIGNAL TRANSDUCTION HISTIDINE KINASE J"/>
    <property type="match status" value="1"/>
</dbReference>
<dbReference type="Gene3D" id="1.10.287.130">
    <property type="match status" value="1"/>
</dbReference>
<dbReference type="Pfam" id="PF02518">
    <property type="entry name" value="HATPase_c"/>
    <property type="match status" value="1"/>
</dbReference>
<accession>A0A917DQZ2</accession>
<feature type="domain" description="Histidine kinase" evidence="19">
    <location>
        <begin position="205"/>
        <end position="426"/>
    </location>
</feature>
<keyword evidence="5 17" id="KW-0597">Phosphoprotein</keyword>
<dbReference type="SUPFAM" id="SSF47384">
    <property type="entry name" value="Homodimeric domain of signal transducing histidine kinase"/>
    <property type="match status" value="1"/>
</dbReference>
<dbReference type="PANTHER" id="PTHR45339:SF1">
    <property type="entry name" value="HYBRID SIGNAL TRANSDUCTION HISTIDINE KINASE J"/>
    <property type="match status" value="1"/>
</dbReference>
<dbReference type="NCBIfam" id="TIGR00229">
    <property type="entry name" value="sensory_box"/>
    <property type="match status" value="1"/>
</dbReference>
<name>A0A917DQZ2_9BACT</name>
<dbReference type="Gene3D" id="3.30.565.10">
    <property type="entry name" value="Histidine kinase-like ATPase, C-terminal domain"/>
    <property type="match status" value="1"/>
</dbReference>
<evidence type="ECO:0000256" key="14">
    <source>
        <dbReference type="ARBA" id="ARBA00064003"/>
    </source>
</evidence>
<evidence type="ECO:0000259" key="23">
    <source>
        <dbReference type="PROSITE" id="PS50894"/>
    </source>
</evidence>
<dbReference type="Gene3D" id="1.20.120.160">
    <property type="entry name" value="HPT domain"/>
    <property type="match status" value="1"/>
</dbReference>
<evidence type="ECO:0000256" key="4">
    <source>
        <dbReference type="ARBA" id="ARBA00022475"/>
    </source>
</evidence>
<evidence type="ECO:0000256" key="18">
    <source>
        <dbReference type="SAM" id="Coils"/>
    </source>
</evidence>
<evidence type="ECO:0000259" key="22">
    <source>
        <dbReference type="PROSITE" id="PS50113"/>
    </source>
</evidence>
<dbReference type="PROSITE" id="PS50112">
    <property type="entry name" value="PAS"/>
    <property type="match status" value="1"/>
</dbReference>
<dbReference type="GO" id="GO:0005524">
    <property type="term" value="F:ATP binding"/>
    <property type="evidence" value="ECO:0007669"/>
    <property type="project" value="UniProtKB-KW"/>
</dbReference>
<evidence type="ECO:0000259" key="19">
    <source>
        <dbReference type="PROSITE" id="PS50109"/>
    </source>
</evidence>
<dbReference type="Pfam" id="PF01627">
    <property type="entry name" value="Hpt"/>
    <property type="match status" value="1"/>
</dbReference>
<dbReference type="EMBL" id="BMKK01000004">
    <property type="protein sequence ID" value="GGD58533.1"/>
    <property type="molecule type" value="Genomic_DNA"/>
</dbReference>
<feature type="domain" description="HPt" evidence="23">
    <location>
        <begin position="615"/>
        <end position="713"/>
    </location>
</feature>
<feature type="coiled-coil region" evidence="18">
    <location>
        <begin position="178"/>
        <end position="205"/>
    </location>
</feature>
<evidence type="ECO:0000256" key="15">
    <source>
        <dbReference type="ARBA" id="ARBA00068150"/>
    </source>
</evidence>
<comment type="subcellular location">
    <subcellularLocation>
        <location evidence="2">Cell membrane</location>
        <topology evidence="2">Multi-pass membrane protein</topology>
    </subcellularLocation>
</comment>
<feature type="modified residue" description="4-aspartylphosphate" evidence="17">
    <location>
        <position position="498"/>
    </location>
</feature>
<keyword evidence="9" id="KW-0418">Kinase</keyword>
<dbReference type="SMART" id="SM00091">
    <property type="entry name" value="PAS"/>
    <property type="match status" value="1"/>
</dbReference>
<feature type="domain" description="Response regulatory" evidence="20">
    <location>
        <begin position="449"/>
        <end position="567"/>
    </location>
</feature>
<dbReference type="PROSITE" id="PS50110">
    <property type="entry name" value="RESPONSE_REGULATORY"/>
    <property type="match status" value="1"/>
</dbReference>
<evidence type="ECO:0000256" key="16">
    <source>
        <dbReference type="PROSITE-ProRule" id="PRU00110"/>
    </source>
</evidence>
<keyword evidence="6" id="KW-0808">Transferase</keyword>
<organism evidence="24 25">
    <name type="scientific">Emticicia aquatilis</name>
    <dbReference type="NCBI Taxonomy" id="1537369"/>
    <lineage>
        <taxon>Bacteria</taxon>
        <taxon>Pseudomonadati</taxon>
        <taxon>Bacteroidota</taxon>
        <taxon>Cytophagia</taxon>
        <taxon>Cytophagales</taxon>
        <taxon>Leadbetterellaceae</taxon>
        <taxon>Emticicia</taxon>
    </lineage>
</organism>
<keyword evidence="12" id="KW-0902">Two-component regulatory system</keyword>
<dbReference type="Gene3D" id="3.40.50.2300">
    <property type="match status" value="1"/>
</dbReference>
<evidence type="ECO:0000313" key="25">
    <source>
        <dbReference type="Proteomes" id="UP000609064"/>
    </source>
</evidence>
<keyword evidence="25" id="KW-1185">Reference proteome</keyword>
<dbReference type="SUPFAM" id="SSF52172">
    <property type="entry name" value="CheY-like"/>
    <property type="match status" value="1"/>
</dbReference>
<dbReference type="Pfam" id="PF00512">
    <property type="entry name" value="HisKA"/>
    <property type="match status" value="1"/>
</dbReference>
<evidence type="ECO:0000256" key="8">
    <source>
        <dbReference type="ARBA" id="ARBA00022741"/>
    </source>
</evidence>
<evidence type="ECO:0000259" key="21">
    <source>
        <dbReference type="PROSITE" id="PS50112"/>
    </source>
</evidence>
<dbReference type="InterPro" id="IPR000700">
    <property type="entry name" value="PAS-assoc_C"/>
</dbReference>
<dbReference type="EC" id="2.7.13.3" evidence="3"/>
<dbReference type="Proteomes" id="UP000609064">
    <property type="component" value="Unassembled WGS sequence"/>
</dbReference>
<evidence type="ECO:0000259" key="20">
    <source>
        <dbReference type="PROSITE" id="PS50110"/>
    </source>
</evidence>
<keyword evidence="18" id="KW-0175">Coiled coil</keyword>
<reference evidence="24" key="2">
    <citation type="submission" date="2020-09" db="EMBL/GenBank/DDBJ databases">
        <authorList>
            <person name="Sun Q."/>
            <person name="Zhou Y."/>
        </authorList>
    </citation>
    <scope>NUCLEOTIDE SEQUENCE</scope>
    <source>
        <strain evidence="24">CGMCC 1.15958</strain>
    </source>
</reference>
<comment type="subunit">
    <text evidence="14">At low DSF concentrations, interacts with RpfF.</text>
</comment>
<dbReference type="InterPro" id="IPR036097">
    <property type="entry name" value="HisK_dim/P_sf"/>
</dbReference>
<keyword evidence="8" id="KW-0547">Nucleotide-binding</keyword>
<evidence type="ECO:0000256" key="10">
    <source>
        <dbReference type="ARBA" id="ARBA00022840"/>
    </source>
</evidence>
<dbReference type="GO" id="GO:0005886">
    <property type="term" value="C:plasma membrane"/>
    <property type="evidence" value="ECO:0007669"/>
    <property type="project" value="UniProtKB-SubCell"/>
</dbReference>
<dbReference type="FunFam" id="3.30.565.10:FF:000010">
    <property type="entry name" value="Sensor histidine kinase RcsC"/>
    <property type="match status" value="1"/>
</dbReference>
<sequence>MSEEVEVLKRKIEREKKARQQAEKLLEAKALDLYRANENLKKLNESLERQVKERTEALQYSEEKYRGIIENMDLGLIEVDNDDIIRKAYKRFCELTGYEENELIGQKAADILLPDEDFRRVIAEQNNNRKEKETGVYEVPLKKKNGEVIWVIISGAPIIESNGKVTGSVGIHLDITDRKRTQEALEEARQVAEDARRAEKRFLANMSHEIRTPINAIIGMTHLLYDTNPNKKQVEYLSAINYSADLLLNLVSDVLDISKIEAGEMRISEQTFSLKDLINSTLQTFRLRLQGKDVKLVLEFDEEIENDVIGDSTFLTQILMNLLSNAVKFTEKGQIGVQVSLLCRLGDFLMTEIKVFDTGIGISPQSLGRIFDSFKQADQDVKVKYGGTGLGLAIVKQLVNLHGGEISAESTLHEGTTFTFTLPLKDSKQQSKKLHSLSESISEDWKNYHVLVVEDNLINQKYVEGLLLKWQMSYKIANQGLEALDFLQKEDFDIILMDIRMPEMDGYETTIAIRKLEGNANQFIPIVALTASAMSDEIDYAFEIGMNSYLTKPFTPDQLREILEQKLTLNPNRQVEVQEKNTTTVSDTVIVEEAEKADEIETLQADYLSKIYGNDRKYAVDMFGLFLKTVPSQFALLKPLIDEQKVIEIGKLAHQLKPSFTMVGLPEITQNLQILEKMAKNNEDFETIKQTFDEIEKTFNRKIGLVEKEFDILK</sequence>
<keyword evidence="11" id="KW-1133">Transmembrane helix</keyword>
<dbReference type="SMART" id="SM00388">
    <property type="entry name" value="HisKA"/>
    <property type="match status" value="1"/>
</dbReference>
<dbReference type="InterPro" id="IPR001789">
    <property type="entry name" value="Sig_transdc_resp-reg_receiver"/>
</dbReference>
<gene>
    <name evidence="24" type="ORF">GCM10011514_23210</name>
</gene>
<feature type="domain" description="PAC" evidence="22">
    <location>
        <begin position="135"/>
        <end position="187"/>
    </location>
</feature>
<dbReference type="CDD" id="cd16922">
    <property type="entry name" value="HATPase_EvgS-ArcB-TorS-like"/>
    <property type="match status" value="1"/>
</dbReference>
<dbReference type="InterPro" id="IPR036890">
    <property type="entry name" value="HATPase_C_sf"/>
</dbReference>
<dbReference type="SUPFAM" id="SSF55785">
    <property type="entry name" value="PYP-like sensor domain (PAS domain)"/>
    <property type="match status" value="1"/>
</dbReference>
<dbReference type="InterPro" id="IPR003594">
    <property type="entry name" value="HATPase_dom"/>
</dbReference>
<dbReference type="InterPro" id="IPR011006">
    <property type="entry name" value="CheY-like_superfamily"/>
</dbReference>
<evidence type="ECO:0000313" key="24">
    <source>
        <dbReference type="EMBL" id="GGD58533.1"/>
    </source>
</evidence>
<dbReference type="Gene3D" id="3.30.450.20">
    <property type="entry name" value="PAS domain"/>
    <property type="match status" value="1"/>
</dbReference>
<dbReference type="InterPro" id="IPR036641">
    <property type="entry name" value="HPT_dom_sf"/>
</dbReference>
<evidence type="ECO:0000256" key="17">
    <source>
        <dbReference type="PROSITE-ProRule" id="PRU00169"/>
    </source>
</evidence>
<dbReference type="SUPFAM" id="SSF47226">
    <property type="entry name" value="Histidine-containing phosphotransfer domain, HPT domain"/>
    <property type="match status" value="1"/>
</dbReference>
<proteinExistence type="predicted"/>
<evidence type="ECO:0000256" key="9">
    <source>
        <dbReference type="ARBA" id="ARBA00022777"/>
    </source>
</evidence>
<protein>
    <recommendedName>
        <fullName evidence="15">Sensory/regulatory protein RpfC</fullName>
        <ecNumber evidence="3">2.7.13.3</ecNumber>
    </recommendedName>
</protein>
<evidence type="ECO:0000256" key="6">
    <source>
        <dbReference type="ARBA" id="ARBA00022679"/>
    </source>
</evidence>
<evidence type="ECO:0000256" key="7">
    <source>
        <dbReference type="ARBA" id="ARBA00022692"/>
    </source>
</evidence>
<feature type="coiled-coil region" evidence="18">
    <location>
        <begin position="5"/>
        <end position="64"/>
    </location>
</feature>
<comment type="catalytic activity">
    <reaction evidence="1">
        <text>ATP + protein L-histidine = ADP + protein N-phospho-L-histidine.</text>
        <dbReference type="EC" id="2.7.13.3"/>
    </reaction>
</comment>
<dbReference type="SMART" id="SM00387">
    <property type="entry name" value="HATPase_c"/>
    <property type="match status" value="1"/>
</dbReference>
<dbReference type="Pfam" id="PF13426">
    <property type="entry name" value="PAS_9"/>
    <property type="match status" value="1"/>
</dbReference>
<feature type="modified residue" description="Phosphohistidine" evidence="16">
    <location>
        <position position="654"/>
    </location>
</feature>
<reference evidence="24" key="1">
    <citation type="journal article" date="2014" name="Int. J. Syst. Evol. Microbiol.">
        <title>Complete genome sequence of Corynebacterium casei LMG S-19264T (=DSM 44701T), isolated from a smear-ripened cheese.</title>
        <authorList>
            <consortium name="US DOE Joint Genome Institute (JGI-PGF)"/>
            <person name="Walter F."/>
            <person name="Albersmeier A."/>
            <person name="Kalinowski J."/>
            <person name="Ruckert C."/>
        </authorList>
    </citation>
    <scope>NUCLEOTIDE SEQUENCE</scope>
    <source>
        <strain evidence="24">CGMCC 1.15958</strain>
    </source>
</reference>
<dbReference type="InterPro" id="IPR005467">
    <property type="entry name" value="His_kinase_dom"/>
</dbReference>
<feature type="domain" description="PAS" evidence="21">
    <location>
        <begin position="61"/>
        <end position="116"/>
    </location>
</feature>
<dbReference type="CDD" id="cd00082">
    <property type="entry name" value="HisKA"/>
    <property type="match status" value="1"/>
</dbReference>
<evidence type="ECO:0000256" key="1">
    <source>
        <dbReference type="ARBA" id="ARBA00000085"/>
    </source>
</evidence>
<dbReference type="InterPro" id="IPR003661">
    <property type="entry name" value="HisK_dim/P_dom"/>
</dbReference>
<dbReference type="InterPro" id="IPR004358">
    <property type="entry name" value="Sig_transdc_His_kin-like_C"/>
</dbReference>
<dbReference type="Pfam" id="PF00072">
    <property type="entry name" value="Response_reg"/>
    <property type="match status" value="1"/>
</dbReference>
<dbReference type="GO" id="GO:0000155">
    <property type="term" value="F:phosphorelay sensor kinase activity"/>
    <property type="evidence" value="ECO:0007669"/>
    <property type="project" value="InterPro"/>
</dbReference>
<keyword evidence="10" id="KW-0067">ATP-binding</keyword>
<dbReference type="InterPro" id="IPR035965">
    <property type="entry name" value="PAS-like_dom_sf"/>
</dbReference>
<evidence type="ECO:0000256" key="2">
    <source>
        <dbReference type="ARBA" id="ARBA00004651"/>
    </source>
</evidence>
<keyword evidence="13" id="KW-0472">Membrane</keyword>
<dbReference type="PROSITE" id="PS50894">
    <property type="entry name" value="HPT"/>
    <property type="match status" value="1"/>
</dbReference>
<dbReference type="RefSeq" id="WP_188766250.1">
    <property type="nucleotide sequence ID" value="NZ_BMKK01000004.1"/>
</dbReference>
<evidence type="ECO:0000256" key="3">
    <source>
        <dbReference type="ARBA" id="ARBA00012438"/>
    </source>
</evidence>
<dbReference type="SMART" id="SM00086">
    <property type="entry name" value="PAC"/>
    <property type="match status" value="1"/>
</dbReference>
<dbReference type="PROSITE" id="PS50113">
    <property type="entry name" value="PAC"/>
    <property type="match status" value="1"/>
</dbReference>
<dbReference type="PRINTS" id="PR00344">
    <property type="entry name" value="BCTRLSENSOR"/>
</dbReference>
<dbReference type="SUPFAM" id="SSF55874">
    <property type="entry name" value="ATPase domain of HSP90 chaperone/DNA topoisomerase II/histidine kinase"/>
    <property type="match status" value="1"/>
</dbReference>
<evidence type="ECO:0000256" key="11">
    <source>
        <dbReference type="ARBA" id="ARBA00022989"/>
    </source>
</evidence>
<evidence type="ECO:0000256" key="12">
    <source>
        <dbReference type="ARBA" id="ARBA00023012"/>
    </source>
</evidence>